<dbReference type="eggNOG" id="arCOG00505">
    <property type="taxonomic scope" value="Archaea"/>
</dbReference>
<dbReference type="Pfam" id="PF00753">
    <property type="entry name" value="Lactamase_B"/>
    <property type="match status" value="1"/>
</dbReference>
<dbReference type="InterPro" id="IPR037482">
    <property type="entry name" value="ST1585_MBL-fold"/>
</dbReference>
<dbReference type="EMBL" id="CP000493">
    <property type="protein sequence ID" value="ABM80192.1"/>
    <property type="molecule type" value="Genomic_DNA"/>
</dbReference>
<evidence type="ECO:0000313" key="2">
    <source>
        <dbReference type="EMBL" id="ABM80192.1"/>
    </source>
</evidence>
<dbReference type="InterPro" id="IPR036866">
    <property type="entry name" value="RibonucZ/Hydroxyglut_hydro"/>
</dbReference>
<dbReference type="InterPro" id="IPR001279">
    <property type="entry name" value="Metallo-B-lactamas"/>
</dbReference>
<gene>
    <name evidence="2" type="ordered locus">Hbut_0320</name>
</gene>
<keyword evidence="3" id="KW-1185">Reference proteome</keyword>
<dbReference type="PANTHER" id="PTHR42951:SF4">
    <property type="entry name" value="ACYL-COENZYME A THIOESTERASE MBLAC2"/>
    <property type="match status" value="1"/>
</dbReference>
<evidence type="ECO:0000313" key="3">
    <source>
        <dbReference type="Proteomes" id="UP000002593"/>
    </source>
</evidence>
<dbReference type="GO" id="GO:0016787">
    <property type="term" value="F:hydrolase activity"/>
    <property type="evidence" value="ECO:0007669"/>
    <property type="project" value="UniProtKB-KW"/>
</dbReference>
<dbReference type="PANTHER" id="PTHR42951">
    <property type="entry name" value="METALLO-BETA-LACTAMASE DOMAIN-CONTAINING"/>
    <property type="match status" value="1"/>
</dbReference>
<dbReference type="Proteomes" id="UP000002593">
    <property type="component" value="Chromosome"/>
</dbReference>
<dbReference type="GeneID" id="4781387"/>
<dbReference type="RefSeq" id="WP_011821510.1">
    <property type="nucleotide sequence ID" value="NC_008818.1"/>
</dbReference>
<dbReference type="SMART" id="SM00849">
    <property type="entry name" value="Lactamase_B"/>
    <property type="match status" value="1"/>
</dbReference>
<evidence type="ECO:0000259" key="1">
    <source>
        <dbReference type="SMART" id="SM00849"/>
    </source>
</evidence>
<dbReference type="CDD" id="cd07726">
    <property type="entry name" value="ST1585-like_MBL-fold"/>
    <property type="match status" value="1"/>
</dbReference>
<name>A2BJN1_HYPBU</name>
<organism evidence="2 3">
    <name type="scientific">Hyperthermus butylicus (strain DSM 5456 / JCM 9403 / PLM1-5)</name>
    <dbReference type="NCBI Taxonomy" id="415426"/>
    <lineage>
        <taxon>Archaea</taxon>
        <taxon>Thermoproteota</taxon>
        <taxon>Thermoprotei</taxon>
        <taxon>Desulfurococcales</taxon>
        <taxon>Pyrodictiaceae</taxon>
        <taxon>Hyperthermus</taxon>
    </lineage>
</organism>
<dbReference type="EnsemblBacteria" id="ABM80192">
    <property type="protein sequence ID" value="ABM80192"/>
    <property type="gene ID" value="Hbut_0320"/>
</dbReference>
<feature type="domain" description="Metallo-beta-lactamase" evidence="1">
    <location>
        <begin position="18"/>
        <end position="218"/>
    </location>
</feature>
<accession>A2BJN1</accession>
<dbReference type="SUPFAM" id="SSF56281">
    <property type="entry name" value="Metallo-hydrolase/oxidoreductase"/>
    <property type="match status" value="1"/>
</dbReference>
<dbReference type="HOGENOM" id="CLU_061385_0_0_2"/>
<dbReference type="KEGG" id="hbu:Hbut_0320"/>
<dbReference type="STRING" id="415426.Hbut_0320"/>
<keyword evidence="2" id="KW-0378">Hydrolase</keyword>
<dbReference type="AlphaFoldDB" id="A2BJN1"/>
<reference evidence="2 3" key="1">
    <citation type="journal article" date="2007" name="Archaea">
        <title>The genome of Hyperthermus butylicus: a sulfur-reducing, peptide fermenting, neutrophilic Crenarchaeote growing up to 108 degrees C.</title>
        <authorList>
            <person name="Brugger K."/>
            <person name="Chen L."/>
            <person name="Stark M."/>
            <person name="Zibat A."/>
            <person name="Redder P."/>
            <person name="Ruepp A."/>
            <person name="Awayez M."/>
            <person name="She Q."/>
            <person name="Garrett R.A."/>
            <person name="Klenk H.P."/>
        </authorList>
    </citation>
    <scope>NUCLEOTIDE SEQUENCE [LARGE SCALE GENOMIC DNA]</scope>
    <source>
        <strain evidence="3">DSM 5456 / JCM 9403 / PLM1-5</strain>
    </source>
</reference>
<dbReference type="InterPro" id="IPR050855">
    <property type="entry name" value="NDM-1-like"/>
</dbReference>
<dbReference type="OrthoDB" id="197151at2157"/>
<proteinExistence type="predicted"/>
<dbReference type="Gene3D" id="3.60.15.10">
    <property type="entry name" value="Ribonuclease Z/Hydroxyacylglutathione hydrolase-like"/>
    <property type="match status" value="1"/>
</dbReference>
<protein>
    <submittedName>
        <fullName evidence="2">Zn-dependent hydrolase</fullName>
    </submittedName>
</protein>
<sequence length="299" mass="33058">MTELLMVDSTPSVFGLRFITTYVLRIGDKLVVVDPGPVVTVECLVRKILELHPRSVEVVLTHVHIDHAGNTGHLVHSLRARGVEVRVWVHPRGARHIRDPSRLWEASLAVLGETARIYGELLPVPREAVHETRDGEELVLDGARLVFVHSPGHASHHQSILAVVGGSRVLFTGDSAGIYVPETGGLVPTTPPPFHPDKYMESLEKMVALKSSRLAFTHTGVGPASLLEAHREQIMLWLALAEEAVAEDTELREFLEKVLARDQLARRAYSYLSKSSYTLQAMLHTAQGVMEAVREKGVR</sequence>